<dbReference type="PANTHER" id="PTHR44675">
    <property type="entry name" value="PAK1 INTERACTING PROTEIN 1"/>
    <property type="match status" value="1"/>
</dbReference>
<dbReference type="Gene3D" id="2.130.10.10">
    <property type="entry name" value="YVTN repeat-like/Quinoprotein amine dehydrogenase"/>
    <property type="match status" value="2"/>
</dbReference>
<dbReference type="PROSITE" id="PS50294">
    <property type="entry name" value="WD_REPEATS_REGION"/>
    <property type="match status" value="1"/>
</dbReference>
<dbReference type="Pfam" id="PF00400">
    <property type="entry name" value="WD40"/>
    <property type="match status" value="1"/>
</dbReference>
<evidence type="ECO:0000313" key="3">
    <source>
        <dbReference type="EMBL" id="MBW8183360.1"/>
    </source>
</evidence>
<dbReference type="InterPro" id="IPR001680">
    <property type="entry name" value="WD40_rpt"/>
</dbReference>
<accession>A0ABS7E126</accession>
<dbReference type="InterPro" id="IPR011047">
    <property type="entry name" value="Quinoprotein_ADH-like_sf"/>
</dbReference>
<dbReference type="SMART" id="SM00320">
    <property type="entry name" value="WD40"/>
    <property type="match status" value="4"/>
</dbReference>
<keyword evidence="4" id="KW-1185">Reference proteome</keyword>
<evidence type="ECO:0000313" key="4">
    <source>
        <dbReference type="Proteomes" id="UP001195963"/>
    </source>
</evidence>
<proteinExistence type="predicted"/>
<dbReference type="Proteomes" id="UP001195963">
    <property type="component" value="Unassembled WGS sequence"/>
</dbReference>
<name>A0ABS7E126_9GAMM</name>
<dbReference type="PROSITE" id="PS50082">
    <property type="entry name" value="WD_REPEATS_2"/>
    <property type="match status" value="1"/>
</dbReference>
<dbReference type="SUPFAM" id="SSF50998">
    <property type="entry name" value="Quinoprotein alcohol dehydrogenase-like"/>
    <property type="match status" value="1"/>
</dbReference>
<sequence>MKKIFLVIFYTLLLSACQPQALDTQELIFEPSYDASLSSQGDLALVSTANSGLQLWDLQKQKQLFTWRHGEAGASAFDTAISENQAYAASLSRDSVGLWRISDGHSLGWWSLPSSGQSVDVANNGALLIGLNDGSVMSLRPNTRTLIKFLGHSEKVNSVSLSSDGELALTGSNDKHAILWNPSSGQPIQDWQLGNRVIKVKLNASGTYAFVGDSTKVAQIMDNATGEVISQLNIHRRKMNFSAARFSSDDTQLITGTPARELIVWQVKTGEKLAKWQVQRTKHAQIKGAVVYSVANKDPDRIISISSNGLVETWPVPVH</sequence>
<dbReference type="EMBL" id="JAHZST010000004">
    <property type="protein sequence ID" value="MBW8183360.1"/>
    <property type="molecule type" value="Genomic_DNA"/>
</dbReference>
<feature type="chain" id="PRO_5046544766" evidence="2">
    <location>
        <begin position="22"/>
        <end position="319"/>
    </location>
</feature>
<protein>
    <submittedName>
        <fullName evidence="3">Lipoprotein</fullName>
    </submittedName>
</protein>
<reference evidence="3 4" key="1">
    <citation type="submission" date="2021-07" db="EMBL/GenBank/DDBJ databases">
        <title>Shewanella sp. nov, isolated from SCS.</title>
        <authorList>
            <person name="Cao W.R."/>
        </authorList>
    </citation>
    <scope>NUCLEOTIDE SEQUENCE [LARGE SCALE GENOMIC DNA]</scope>
    <source>
        <strain evidence="3 4">NR704-98</strain>
    </source>
</reference>
<dbReference type="PANTHER" id="PTHR44675:SF1">
    <property type="entry name" value="P21-ACTIVATED PROTEIN KINASE-INTERACTING PROTEIN 1"/>
    <property type="match status" value="1"/>
</dbReference>
<keyword evidence="1" id="KW-0853">WD repeat</keyword>
<feature type="signal peptide" evidence="2">
    <location>
        <begin position="1"/>
        <end position="21"/>
    </location>
</feature>
<gene>
    <name evidence="3" type="ORF">K0625_06750</name>
</gene>
<dbReference type="InterPro" id="IPR051959">
    <property type="entry name" value="PAK1-Kinase_Regulator"/>
</dbReference>
<dbReference type="PROSITE" id="PS51257">
    <property type="entry name" value="PROKAR_LIPOPROTEIN"/>
    <property type="match status" value="1"/>
</dbReference>
<dbReference type="RefSeq" id="WP_220108999.1">
    <property type="nucleotide sequence ID" value="NZ_JAHZST010000004.1"/>
</dbReference>
<evidence type="ECO:0000256" key="1">
    <source>
        <dbReference type="PROSITE-ProRule" id="PRU00221"/>
    </source>
</evidence>
<feature type="repeat" description="WD" evidence="1">
    <location>
        <begin position="149"/>
        <end position="190"/>
    </location>
</feature>
<organism evidence="3 4">
    <name type="scientific">Shewanella nanhaiensis</name>
    <dbReference type="NCBI Taxonomy" id="2864872"/>
    <lineage>
        <taxon>Bacteria</taxon>
        <taxon>Pseudomonadati</taxon>
        <taxon>Pseudomonadota</taxon>
        <taxon>Gammaproteobacteria</taxon>
        <taxon>Alteromonadales</taxon>
        <taxon>Shewanellaceae</taxon>
        <taxon>Shewanella</taxon>
    </lineage>
</organism>
<keyword evidence="2" id="KW-0732">Signal</keyword>
<keyword evidence="3" id="KW-0449">Lipoprotein</keyword>
<comment type="caution">
    <text evidence="3">The sequence shown here is derived from an EMBL/GenBank/DDBJ whole genome shotgun (WGS) entry which is preliminary data.</text>
</comment>
<dbReference type="InterPro" id="IPR015943">
    <property type="entry name" value="WD40/YVTN_repeat-like_dom_sf"/>
</dbReference>
<evidence type="ECO:0000256" key="2">
    <source>
        <dbReference type="SAM" id="SignalP"/>
    </source>
</evidence>